<evidence type="ECO:0000313" key="2">
    <source>
        <dbReference type="EMBL" id="TBH21033.1"/>
    </source>
</evidence>
<sequence length="228" mass="25436">MSLENLLRELESLEAPPPQKGRFPKGHRVFLEVLAAVRRHLPALEGAARRLQGLDPARVEAWLEEALAQGGIEPPPGLSPEEEALLALCLHHALRRHLVPLGKGRLPREAVEEARVPPTYPYPRRCPICGGEADVAYLEGDGHRYLVCSRCDTRWLYLRVGCPACGNTDPYRLDYLPGERGLRLYRCHACGHRLLAQQVAIAEGLDLPWLRAQVPLLEAREDVRVPPG</sequence>
<dbReference type="Pfam" id="PF24859">
    <property type="entry name" value="FdhE_central"/>
    <property type="match status" value="1"/>
</dbReference>
<keyword evidence="3" id="KW-1185">Reference proteome</keyword>
<protein>
    <submittedName>
        <fullName evidence="2">Formate dehydrogenase accessory protein FdhE</fullName>
    </submittedName>
</protein>
<dbReference type="InterPro" id="IPR024064">
    <property type="entry name" value="FdhE-like_sf"/>
</dbReference>
<organism evidence="2 3">
    <name type="scientific">Thermus thermamylovorans</name>
    <dbReference type="NCBI Taxonomy" id="2509362"/>
    <lineage>
        <taxon>Bacteria</taxon>
        <taxon>Thermotogati</taxon>
        <taxon>Deinococcota</taxon>
        <taxon>Deinococci</taxon>
        <taxon>Thermales</taxon>
        <taxon>Thermaceae</taxon>
        <taxon>Thermus</taxon>
    </lineage>
</organism>
<dbReference type="AlphaFoldDB" id="A0A4Q9B5X4"/>
<dbReference type="GO" id="GO:0008199">
    <property type="term" value="F:ferric iron binding"/>
    <property type="evidence" value="ECO:0007669"/>
    <property type="project" value="TreeGrafter"/>
</dbReference>
<dbReference type="RefSeq" id="WP_130841022.1">
    <property type="nucleotide sequence ID" value="NZ_SIJL01000004.1"/>
</dbReference>
<reference evidence="2 3" key="1">
    <citation type="submission" date="2019-02" db="EMBL/GenBank/DDBJ databases">
        <title>Thermus sp. a novel from hot spring.</title>
        <authorList>
            <person name="Zhao Z."/>
        </authorList>
    </citation>
    <scope>NUCLEOTIDE SEQUENCE [LARGE SCALE GENOMIC DNA]</scope>
    <source>
        <strain evidence="2 3">CFH 72773T</strain>
    </source>
</reference>
<evidence type="ECO:0000313" key="3">
    <source>
        <dbReference type="Proteomes" id="UP000292858"/>
    </source>
</evidence>
<dbReference type="Proteomes" id="UP000292858">
    <property type="component" value="Unassembled WGS sequence"/>
</dbReference>
<evidence type="ECO:0000259" key="1">
    <source>
        <dbReference type="Pfam" id="PF24859"/>
    </source>
</evidence>
<dbReference type="GO" id="GO:0005829">
    <property type="term" value="C:cytosol"/>
    <property type="evidence" value="ECO:0007669"/>
    <property type="project" value="TreeGrafter"/>
</dbReference>
<dbReference type="GO" id="GO:0051604">
    <property type="term" value="P:protein maturation"/>
    <property type="evidence" value="ECO:0007669"/>
    <property type="project" value="TreeGrafter"/>
</dbReference>
<dbReference type="SUPFAM" id="SSF144020">
    <property type="entry name" value="FdhE-like"/>
    <property type="match status" value="1"/>
</dbReference>
<dbReference type="Gene3D" id="3.90.1670.10">
    <property type="entry name" value="FdhE-like domain"/>
    <property type="match status" value="1"/>
</dbReference>
<dbReference type="OrthoDB" id="9811074at2"/>
<dbReference type="PANTHER" id="PTHR37689">
    <property type="entry name" value="PROTEIN FDHE"/>
    <property type="match status" value="1"/>
</dbReference>
<dbReference type="EMBL" id="SIJL01000004">
    <property type="protein sequence ID" value="TBH21033.1"/>
    <property type="molecule type" value="Genomic_DNA"/>
</dbReference>
<gene>
    <name evidence="2" type="primary">fdhE</name>
    <name evidence="2" type="ORF">ETP66_04455</name>
</gene>
<comment type="caution">
    <text evidence="2">The sequence shown here is derived from an EMBL/GenBank/DDBJ whole genome shotgun (WGS) entry which is preliminary data.</text>
</comment>
<dbReference type="InterPro" id="IPR056797">
    <property type="entry name" value="FdhE_central"/>
</dbReference>
<dbReference type="PANTHER" id="PTHR37689:SF1">
    <property type="entry name" value="PROTEIN FDHE"/>
    <property type="match status" value="1"/>
</dbReference>
<name>A0A4Q9B5X4_9DEIN</name>
<dbReference type="InterPro" id="IPR006452">
    <property type="entry name" value="Formate_DH_accessory"/>
</dbReference>
<accession>A0A4Q9B5X4</accession>
<proteinExistence type="predicted"/>
<feature type="domain" description="FdhE central" evidence="1">
    <location>
        <begin position="126"/>
        <end position="159"/>
    </location>
</feature>